<feature type="non-terminal residue" evidence="2">
    <location>
        <position position="1"/>
    </location>
</feature>
<protein>
    <recommendedName>
        <fullName evidence="1">SAWADEE domain-containing protein</fullName>
    </recommendedName>
</protein>
<feature type="domain" description="SAWADEE" evidence="1">
    <location>
        <begin position="1"/>
        <end position="103"/>
    </location>
</feature>
<gene>
    <name evidence="2" type="ORF">KI387_018309</name>
</gene>
<sequence>YDVATFLTHRILESGEPEVRVRFAGFGAEEDEWVNVRKAVRQRSIPCEASDCVSVRPGDTVLCFREGIEQAIYFDACVIDVQRKRHDVRGCRCRFLVRYDHDQIE</sequence>
<dbReference type="PANTHER" id="PTHR33827">
    <property type="entry name" value="PROTEIN SAWADEE HOMEODOMAIN HOMOLOG 2"/>
    <property type="match status" value="1"/>
</dbReference>
<name>A0AA38GMR8_TAXCH</name>
<evidence type="ECO:0000259" key="1">
    <source>
        <dbReference type="Pfam" id="PF16719"/>
    </source>
</evidence>
<keyword evidence="3" id="KW-1185">Reference proteome</keyword>
<proteinExistence type="predicted"/>
<feature type="non-terminal residue" evidence="2">
    <location>
        <position position="105"/>
    </location>
</feature>
<comment type="caution">
    <text evidence="2">The sequence shown here is derived from an EMBL/GenBank/DDBJ whole genome shotgun (WGS) entry which is preliminary data.</text>
</comment>
<dbReference type="EMBL" id="JAHRHJ020000003">
    <property type="protein sequence ID" value="KAH9323670.1"/>
    <property type="molecule type" value="Genomic_DNA"/>
</dbReference>
<dbReference type="Pfam" id="PF16719">
    <property type="entry name" value="SAWADEE"/>
    <property type="match status" value="1"/>
</dbReference>
<dbReference type="Proteomes" id="UP000824469">
    <property type="component" value="Unassembled WGS sequence"/>
</dbReference>
<accession>A0AA38GMR8</accession>
<dbReference type="OMA" id="LEAAECH"/>
<dbReference type="InterPro" id="IPR032001">
    <property type="entry name" value="SAWADEE_dom"/>
</dbReference>
<evidence type="ECO:0000313" key="3">
    <source>
        <dbReference type="Proteomes" id="UP000824469"/>
    </source>
</evidence>
<dbReference type="InterPro" id="IPR039276">
    <property type="entry name" value="SHH1/2"/>
</dbReference>
<evidence type="ECO:0000313" key="2">
    <source>
        <dbReference type="EMBL" id="KAH9323670.1"/>
    </source>
</evidence>
<dbReference type="PANTHER" id="PTHR33827:SF3">
    <property type="entry name" value="OS09G0346900 PROTEIN"/>
    <property type="match status" value="1"/>
</dbReference>
<reference evidence="2 3" key="1">
    <citation type="journal article" date="2021" name="Nat. Plants">
        <title>The Taxus genome provides insights into paclitaxel biosynthesis.</title>
        <authorList>
            <person name="Xiong X."/>
            <person name="Gou J."/>
            <person name="Liao Q."/>
            <person name="Li Y."/>
            <person name="Zhou Q."/>
            <person name="Bi G."/>
            <person name="Li C."/>
            <person name="Du R."/>
            <person name="Wang X."/>
            <person name="Sun T."/>
            <person name="Guo L."/>
            <person name="Liang H."/>
            <person name="Lu P."/>
            <person name="Wu Y."/>
            <person name="Zhang Z."/>
            <person name="Ro D.K."/>
            <person name="Shang Y."/>
            <person name="Huang S."/>
            <person name="Yan J."/>
        </authorList>
    </citation>
    <scope>NUCLEOTIDE SEQUENCE [LARGE SCALE GENOMIC DNA]</scope>
    <source>
        <strain evidence="2">Ta-2019</strain>
    </source>
</reference>
<dbReference type="Gene3D" id="2.30.30.140">
    <property type="match status" value="1"/>
</dbReference>
<dbReference type="AlphaFoldDB" id="A0AA38GMR8"/>
<dbReference type="GO" id="GO:0003682">
    <property type="term" value="F:chromatin binding"/>
    <property type="evidence" value="ECO:0007669"/>
    <property type="project" value="InterPro"/>
</dbReference>
<dbReference type="Gene3D" id="2.40.50.40">
    <property type="match status" value="1"/>
</dbReference>
<organism evidence="2 3">
    <name type="scientific">Taxus chinensis</name>
    <name type="common">Chinese yew</name>
    <name type="synonym">Taxus wallichiana var. chinensis</name>
    <dbReference type="NCBI Taxonomy" id="29808"/>
    <lineage>
        <taxon>Eukaryota</taxon>
        <taxon>Viridiplantae</taxon>
        <taxon>Streptophyta</taxon>
        <taxon>Embryophyta</taxon>
        <taxon>Tracheophyta</taxon>
        <taxon>Spermatophyta</taxon>
        <taxon>Pinopsida</taxon>
        <taxon>Pinidae</taxon>
        <taxon>Conifers II</taxon>
        <taxon>Cupressales</taxon>
        <taxon>Taxaceae</taxon>
        <taxon>Taxus</taxon>
    </lineage>
</organism>